<feature type="transmembrane region" description="Helical" evidence="1">
    <location>
        <begin position="37"/>
        <end position="59"/>
    </location>
</feature>
<feature type="transmembrane region" description="Helical" evidence="1">
    <location>
        <begin position="183"/>
        <end position="206"/>
    </location>
</feature>
<keyword evidence="1" id="KW-0812">Transmembrane</keyword>
<dbReference type="AlphaFoldDB" id="A0A927BKE9"/>
<keyword evidence="1" id="KW-0472">Membrane</keyword>
<feature type="transmembrane region" description="Helical" evidence="1">
    <location>
        <begin position="306"/>
        <end position="329"/>
    </location>
</feature>
<name>A0A927BKE9_STRGL</name>
<proteinExistence type="predicted"/>
<dbReference type="EMBL" id="JACWUS010000001">
    <property type="protein sequence ID" value="MBD2828608.1"/>
    <property type="molecule type" value="Genomic_DNA"/>
</dbReference>
<feature type="transmembrane region" description="Helical" evidence="1">
    <location>
        <begin position="98"/>
        <end position="116"/>
    </location>
</feature>
<evidence type="ECO:0000256" key="1">
    <source>
        <dbReference type="SAM" id="Phobius"/>
    </source>
</evidence>
<keyword evidence="1" id="KW-1133">Transmembrane helix</keyword>
<evidence type="ECO:0000313" key="2">
    <source>
        <dbReference type="EMBL" id="MBD2828608.1"/>
    </source>
</evidence>
<reference evidence="2" key="1">
    <citation type="journal article" date="2020" name="PLoS ONE">
        <title>Isolation and characterization of Streptomyces bacteriophages and Streptomyces strains encoding biosynthetic arsenals: Streptomyces strains and phages for antibiotic discovery.</title>
        <authorList>
            <person name="Montano E.T."/>
            <person name="Nideffer J.F."/>
            <person name="Brumage L."/>
            <person name="Erb M."/>
            <person name="Derman A.I."/>
            <person name="Davis J.P."/>
            <person name="Estrada E."/>
            <person name="Fu S."/>
            <person name="Le D."/>
            <person name="Vuppala A."/>
            <person name="Tran C."/>
            <person name="Luterstein E."/>
            <person name="Lakkaraju S."/>
            <person name="Panchagnula S."/>
            <person name="Ren C."/>
            <person name="Doan J."/>
            <person name="Tran S."/>
            <person name="Soriano J."/>
            <person name="Fujita Y."/>
            <person name="Gutala P."/>
            <person name="Fujii Q."/>
            <person name="Lee M."/>
            <person name="Bui A."/>
            <person name="Villarreal C."/>
            <person name="Shing S.R."/>
            <person name="Kim S."/>
            <person name="Freeman D."/>
            <person name="Racha V."/>
            <person name="Ho A."/>
            <person name="Kumar P."/>
            <person name="Falah K."/>
            <person name="Dawson T."/>
            <person name="Enustun E."/>
            <person name="Prichard A."/>
            <person name="Gomez A."/>
            <person name="Khanna K."/>
            <person name="Trigg S."/>
            <person name="Fernandez L."/>
            <person name="Pogliano K."/>
            <person name="Pogliano J."/>
        </authorList>
    </citation>
    <scope>NUCLEOTIDE SEQUENCE</scope>
    <source>
        <strain evidence="2">QF2</strain>
    </source>
</reference>
<gene>
    <name evidence="2" type="ORF">ID875_10165</name>
</gene>
<feature type="transmembrane region" description="Helical" evidence="1">
    <location>
        <begin position="213"/>
        <end position="232"/>
    </location>
</feature>
<comment type="caution">
    <text evidence="2">The sequence shown here is derived from an EMBL/GenBank/DDBJ whole genome shotgun (WGS) entry which is preliminary data.</text>
</comment>
<protein>
    <submittedName>
        <fullName evidence="2">ABC transporter permease</fullName>
    </submittedName>
</protein>
<sequence length="337" mass="35660">MSTLTPAKPDAARAPATDAGGPLRGPVRVLLRLHRKALWGGAAVLVLGVGIVVALHLWMASSKVLCADGDTTTCGDDIFVSSYAHTSAEGFLADGGTAMLFLAAFVGVFVAGPLIARELESGTFRLAWAQSVSPGHWLAARLAVPATLAVTGLTVLVIVYRWGLWSVRDGLYSSGIRWHSNGVFPGTGPAILGYALLAVAVGALCAVVIRRTLLSASVTALVLGAVGVGLGTRRYELWPVTVRRSTEITNYAPGDWPIESGMLTASGEKLYWQDCFASAMTQDVTACMHDRGGIGYFSEYHPASHYWPLQLVETGVLLALAALAVYAAFRVLRRLHG</sequence>
<accession>A0A927BKE9</accession>
<organism evidence="2">
    <name type="scientific">Streptomyces globisporus</name>
    <dbReference type="NCBI Taxonomy" id="1908"/>
    <lineage>
        <taxon>Bacteria</taxon>
        <taxon>Bacillati</taxon>
        <taxon>Actinomycetota</taxon>
        <taxon>Actinomycetes</taxon>
        <taxon>Kitasatosporales</taxon>
        <taxon>Streptomycetaceae</taxon>
        <taxon>Streptomyces</taxon>
    </lineage>
</organism>
<feature type="transmembrane region" description="Helical" evidence="1">
    <location>
        <begin position="137"/>
        <end position="163"/>
    </location>
</feature>